<evidence type="ECO:0000256" key="1">
    <source>
        <dbReference type="ARBA" id="ARBA00009431"/>
    </source>
</evidence>
<evidence type="ECO:0000313" key="3">
    <source>
        <dbReference type="Proteomes" id="UP000594638"/>
    </source>
</evidence>
<dbReference type="AlphaFoldDB" id="A0A8S0UYH5"/>
<dbReference type="InterPro" id="IPR001563">
    <property type="entry name" value="Peptidase_S10"/>
</dbReference>
<evidence type="ECO:0000313" key="2">
    <source>
        <dbReference type="EMBL" id="CAA3025957.1"/>
    </source>
</evidence>
<dbReference type="Gene3D" id="6.10.250.940">
    <property type="match status" value="1"/>
</dbReference>
<comment type="caution">
    <text evidence="2">The sequence shown here is derived from an EMBL/GenBank/DDBJ whole genome shotgun (WGS) entry which is preliminary data.</text>
</comment>
<proteinExistence type="inferred from homology"/>
<comment type="similarity">
    <text evidence="1">Belongs to the peptidase S10 family.</text>
</comment>
<dbReference type="Gene3D" id="3.40.50.1820">
    <property type="entry name" value="alpha/beta hydrolase"/>
    <property type="match status" value="1"/>
</dbReference>
<organism evidence="2 3">
    <name type="scientific">Olea europaea subsp. europaea</name>
    <dbReference type="NCBI Taxonomy" id="158383"/>
    <lineage>
        <taxon>Eukaryota</taxon>
        <taxon>Viridiplantae</taxon>
        <taxon>Streptophyta</taxon>
        <taxon>Embryophyta</taxon>
        <taxon>Tracheophyta</taxon>
        <taxon>Spermatophyta</taxon>
        <taxon>Magnoliopsida</taxon>
        <taxon>eudicotyledons</taxon>
        <taxon>Gunneridae</taxon>
        <taxon>Pentapetalae</taxon>
        <taxon>asterids</taxon>
        <taxon>lamiids</taxon>
        <taxon>Lamiales</taxon>
        <taxon>Oleaceae</taxon>
        <taxon>Oleeae</taxon>
        <taxon>Olea</taxon>
    </lineage>
</organism>
<reference evidence="2 3" key="1">
    <citation type="submission" date="2019-12" db="EMBL/GenBank/DDBJ databases">
        <authorList>
            <person name="Alioto T."/>
            <person name="Alioto T."/>
            <person name="Gomez Garrido J."/>
        </authorList>
    </citation>
    <scope>NUCLEOTIDE SEQUENCE [LARGE SCALE GENOMIC DNA]</scope>
</reference>
<dbReference type="Proteomes" id="UP000594638">
    <property type="component" value="Unassembled WGS sequence"/>
</dbReference>
<dbReference type="Gene3D" id="3.40.50.11320">
    <property type="match status" value="1"/>
</dbReference>
<keyword evidence="2" id="KW-0645">Protease</keyword>
<sequence>MAMEELGPLRVNSDGKTQIRNEYSWNQRKSYAGHYVPQLAYTIPTMNKKPNETFKSQRHCHDNTSIKGIYDYLWTHALNSDETNAAINQYCDYTTGNFSDLCYKYQGKGGQEAGNLDIYNIYAPICDTSTPKLIHGSAKEFDPCSSEYVYSYLNLAEVQKAIHAINTSWSPCSGIGWTDTPGPTTILPIIRKLIASGINLWVYSGDIDGQVPITSSRYSINTLKLPVETAWYPWYTNQEACCGHKKETFHFMIARDNGMLEDMWFDTKD</sequence>
<keyword evidence="2" id="KW-0121">Carboxypeptidase</keyword>
<dbReference type="GO" id="GO:0006508">
    <property type="term" value="P:proteolysis"/>
    <property type="evidence" value="ECO:0007669"/>
    <property type="project" value="InterPro"/>
</dbReference>
<name>A0A8S0UYH5_OLEEU</name>
<dbReference type="PANTHER" id="PTHR11802:SF470">
    <property type="entry name" value="CARBOXYPEPTIDASE"/>
    <property type="match status" value="1"/>
</dbReference>
<dbReference type="Pfam" id="PF00450">
    <property type="entry name" value="Peptidase_S10"/>
    <property type="match status" value="1"/>
</dbReference>
<gene>
    <name evidence="2" type="ORF">OLEA9_A078093</name>
</gene>
<dbReference type="SUPFAM" id="SSF53474">
    <property type="entry name" value="alpha/beta-Hydrolases"/>
    <property type="match status" value="1"/>
</dbReference>
<keyword evidence="2" id="KW-0378">Hydrolase</keyword>
<dbReference type="Gramene" id="OE9A078093T1">
    <property type="protein sequence ID" value="OE9A078093C1"/>
    <property type="gene ID" value="OE9A078093"/>
</dbReference>
<accession>A0A8S0UYH5</accession>
<dbReference type="InterPro" id="IPR029058">
    <property type="entry name" value="AB_hydrolase_fold"/>
</dbReference>
<keyword evidence="3" id="KW-1185">Reference proteome</keyword>
<dbReference type="EMBL" id="CACTIH010009148">
    <property type="protein sequence ID" value="CAA3025957.1"/>
    <property type="molecule type" value="Genomic_DNA"/>
</dbReference>
<protein>
    <submittedName>
        <fullName evidence="2">Serine carboxypeptidase II-3-like</fullName>
    </submittedName>
</protein>
<dbReference type="OrthoDB" id="443318at2759"/>
<dbReference type="GO" id="GO:0005773">
    <property type="term" value="C:vacuole"/>
    <property type="evidence" value="ECO:0007669"/>
    <property type="project" value="TreeGrafter"/>
</dbReference>
<dbReference type="GO" id="GO:0004185">
    <property type="term" value="F:serine-type carboxypeptidase activity"/>
    <property type="evidence" value="ECO:0007669"/>
    <property type="project" value="InterPro"/>
</dbReference>
<dbReference type="PANTHER" id="PTHR11802">
    <property type="entry name" value="SERINE PROTEASE FAMILY S10 SERINE CARBOXYPEPTIDASE"/>
    <property type="match status" value="1"/>
</dbReference>